<organism evidence="1 2">
    <name type="scientific">Shewanella benthica</name>
    <dbReference type="NCBI Taxonomy" id="43661"/>
    <lineage>
        <taxon>Bacteria</taxon>
        <taxon>Pseudomonadati</taxon>
        <taxon>Pseudomonadota</taxon>
        <taxon>Gammaproteobacteria</taxon>
        <taxon>Alteromonadales</taxon>
        <taxon>Shewanellaceae</taxon>
        <taxon>Shewanella</taxon>
    </lineage>
</organism>
<gene>
    <name evidence="1" type="ORF">SHEWBE_1895</name>
</gene>
<dbReference type="EMBL" id="LS483452">
    <property type="protein sequence ID" value="SQH75861.1"/>
    <property type="molecule type" value="Genomic_DNA"/>
</dbReference>
<accession>A0A330M173</accession>
<dbReference type="KEGG" id="sbk:SHEWBE_1895"/>
<name>A0A330M173_9GAMM</name>
<sequence length="39" mass="4445">MPLLSATDVFYGNTPKSFGKWPTDKFYDHSLALGLITRR</sequence>
<protein>
    <submittedName>
        <fullName evidence="1">Uncharacterized protein</fullName>
    </submittedName>
</protein>
<evidence type="ECO:0000313" key="2">
    <source>
        <dbReference type="Proteomes" id="UP000250123"/>
    </source>
</evidence>
<dbReference type="Proteomes" id="UP000250123">
    <property type="component" value="Chromosome SHEWBE"/>
</dbReference>
<reference evidence="2" key="1">
    <citation type="submission" date="2018-06" db="EMBL/GenBank/DDBJ databases">
        <authorList>
            <person name="Cea G.-C."/>
            <person name="William W."/>
        </authorList>
    </citation>
    <scope>NUCLEOTIDE SEQUENCE [LARGE SCALE GENOMIC DNA]</scope>
    <source>
        <strain evidence="2">DB21MT-2</strain>
    </source>
</reference>
<evidence type="ECO:0000313" key="1">
    <source>
        <dbReference type="EMBL" id="SQH75861.1"/>
    </source>
</evidence>
<dbReference type="AlphaFoldDB" id="A0A330M173"/>
<proteinExistence type="predicted"/>